<evidence type="ECO:0000313" key="4">
    <source>
        <dbReference type="Proteomes" id="UP000176650"/>
    </source>
</evidence>
<dbReference type="SUPFAM" id="SSF53756">
    <property type="entry name" value="UDP-Glycosyltransferase/glycogen phosphorylase"/>
    <property type="match status" value="1"/>
</dbReference>
<feature type="domain" description="Glycosyltransferase subfamily 4-like N-terminal" evidence="2">
    <location>
        <begin position="32"/>
        <end position="187"/>
    </location>
</feature>
<evidence type="ECO:0000313" key="3">
    <source>
        <dbReference type="EMBL" id="OGD34639.1"/>
    </source>
</evidence>
<protein>
    <recommendedName>
        <fullName evidence="5">Glycosyl transferase family 1 domain-containing protein</fullName>
    </recommendedName>
</protein>
<dbReference type="Pfam" id="PF13579">
    <property type="entry name" value="Glyco_trans_4_4"/>
    <property type="match status" value="1"/>
</dbReference>
<dbReference type="GO" id="GO:0016757">
    <property type="term" value="F:glycosyltransferase activity"/>
    <property type="evidence" value="ECO:0007669"/>
    <property type="project" value="InterPro"/>
</dbReference>
<dbReference type="EMBL" id="MEYS01000001">
    <property type="protein sequence ID" value="OGD34639.1"/>
    <property type="molecule type" value="Genomic_DNA"/>
</dbReference>
<name>A0A1F5BVL0_9BACT</name>
<feature type="domain" description="Glycosyl transferase family 1" evidence="1">
    <location>
        <begin position="205"/>
        <end position="374"/>
    </location>
</feature>
<dbReference type="Gene3D" id="3.40.50.2000">
    <property type="entry name" value="Glycogen Phosphorylase B"/>
    <property type="match status" value="2"/>
</dbReference>
<dbReference type="STRING" id="1797298.A2988_04015"/>
<evidence type="ECO:0000259" key="2">
    <source>
        <dbReference type="Pfam" id="PF13579"/>
    </source>
</evidence>
<evidence type="ECO:0008006" key="5">
    <source>
        <dbReference type="Google" id="ProtNLM"/>
    </source>
</evidence>
<evidence type="ECO:0000259" key="1">
    <source>
        <dbReference type="Pfam" id="PF00534"/>
    </source>
</evidence>
<dbReference type="Pfam" id="PF00534">
    <property type="entry name" value="Glycos_transf_1"/>
    <property type="match status" value="1"/>
</dbReference>
<dbReference type="InterPro" id="IPR050194">
    <property type="entry name" value="Glycosyltransferase_grp1"/>
</dbReference>
<dbReference type="PANTHER" id="PTHR45947:SF15">
    <property type="entry name" value="TEICHURONIC ACID BIOSYNTHESIS GLYCOSYLTRANSFERASE TUAC-RELATED"/>
    <property type="match status" value="1"/>
</dbReference>
<dbReference type="Proteomes" id="UP000176650">
    <property type="component" value="Unassembled WGS sequence"/>
</dbReference>
<dbReference type="PANTHER" id="PTHR45947">
    <property type="entry name" value="SULFOQUINOVOSYL TRANSFERASE SQD2"/>
    <property type="match status" value="1"/>
</dbReference>
<dbReference type="CDD" id="cd03801">
    <property type="entry name" value="GT4_PimA-like"/>
    <property type="match status" value="1"/>
</dbReference>
<dbReference type="InterPro" id="IPR028098">
    <property type="entry name" value="Glyco_trans_4-like_N"/>
</dbReference>
<sequence length="404" mass="45885">MKKILIFSLSYYPRFVGGAEVAIKEKTDRIRDIEFHMVTLRYDSVLPSISREGNVLVHRIGFSAKSPAIGDLQKFPMRLNKFLFQFLAAFKAISLHRKERYDATWAMMAHSCGVPAALFKLFYPRVPFVLELQEGDPPEYVERLMRPLWPLFSRAFTTANVVSVISTFLGNWARRRGFTGPVELVPNAVNTRHFSQEYPTHELDELKKKLGKRDSDIYLITTSRLVHKNAIDDCIRALPQMPDAVRFLILGTGPDETMLKKIAADLHVAERVIWLGQIDHKEMPKYLKASNIFIRPSRSEGMGISFVEAFAAGLPVIATQEGGIADFLFDAKRNPGQAPTGWAVDKDSPEQIAAAVKDILGNPDQVRRVIENARALALKKYDWDLIARNMRQKVFEPLLMKRQS</sequence>
<proteinExistence type="predicted"/>
<dbReference type="InterPro" id="IPR001296">
    <property type="entry name" value="Glyco_trans_1"/>
</dbReference>
<reference evidence="3 4" key="1">
    <citation type="journal article" date="2016" name="Nat. Commun.">
        <title>Thousands of microbial genomes shed light on interconnected biogeochemical processes in an aquifer system.</title>
        <authorList>
            <person name="Anantharaman K."/>
            <person name="Brown C.T."/>
            <person name="Hug L.A."/>
            <person name="Sharon I."/>
            <person name="Castelle C.J."/>
            <person name="Probst A.J."/>
            <person name="Thomas B.C."/>
            <person name="Singh A."/>
            <person name="Wilkins M.J."/>
            <person name="Karaoz U."/>
            <person name="Brodie E.L."/>
            <person name="Williams K.H."/>
            <person name="Hubbard S.S."/>
            <person name="Banfield J.F."/>
        </authorList>
    </citation>
    <scope>NUCLEOTIDE SEQUENCE [LARGE SCALE GENOMIC DNA]</scope>
</reference>
<accession>A0A1F5BVL0</accession>
<dbReference type="AlphaFoldDB" id="A0A1F5BVL0"/>
<organism evidence="3 4">
    <name type="scientific">Candidatus Azambacteria bacterium RIFCSPLOWO2_01_FULL_46_25</name>
    <dbReference type="NCBI Taxonomy" id="1797298"/>
    <lineage>
        <taxon>Bacteria</taxon>
        <taxon>Candidatus Azamiibacteriota</taxon>
    </lineage>
</organism>
<gene>
    <name evidence="3" type="ORF">A2988_04015</name>
</gene>
<comment type="caution">
    <text evidence="3">The sequence shown here is derived from an EMBL/GenBank/DDBJ whole genome shotgun (WGS) entry which is preliminary data.</text>
</comment>